<accession>A0A1C3WEI8</accession>
<name>A0A1C3WEI8_9HYPH</name>
<sequence>MNDDKHDPNASKQQGGSRQKYLLRWILVIFCLAVWIAMAALLIW</sequence>
<keyword evidence="3" id="KW-1185">Reference proteome</keyword>
<keyword evidence="1" id="KW-0812">Transmembrane</keyword>
<feature type="transmembrane region" description="Helical" evidence="1">
    <location>
        <begin position="21"/>
        <end position="43"/>
    </location>
</feature>
<dbReference type="EMBL" id="FMAH01000028">
    <property type="protein sequence ID" value="SCB38497.1"/>
    <property type="molecule type" value="Genomic_DNA"/>
</dbReference>
<dbReference type="Proteomes" id="UP000199435">
    <property type="component" value="Unassembled WGS sequence"/>
</dbReference>
<evidence type="ECO:0000313" key="2">
    <source>
        <dbReference type="EMBL" id="SCB38497.1"/>
    </source>
</evidence>
<dbReference type="AlphaFoldDB" id="A0A1C3WEI8"/>
<evidence type="ECO:0000256" key="1">
    <source>
        <dbReference type="SAM" id="Phobius"/>
    </source>
</evidence>
<evidence type="ECO:0000313" key="3">
    <source>
        <dbReference type="Proteomes" id="UP000199435"/>
    </source>
</evidence>
<organism evidence="2 3">
    <name type="scientific">Rhizobium miluonense</name>
    <dbReference type="NCBI Taxonomy" id="411945"/>
    <lineage>
        <taxon>Bacteria</taxon>
        <taxon>Pseudomonadati</taxon>
        <taxon>Pseudomonadota</taxon>
        <taxon>Alphaproteobacteria</taxon>
        <taxon>Hyphomicrobiales</taxon>
        <taxon>Rhizobiaceae</taxon>
        <taxon>Rhizobium/Agrobacterium group</taxon>
        <taxon>Rhizobium</taxon>
    </lineage>
</organism>
<gene>
    <name evidence="2" type="ORF">GA0061102_102839</name>
</gene>
<keyword evidence="1" id="KW-0472">Membrane</keyword>
<protein>
    <submittedName>
        <fullName evidence="2">Uncharacterized protein</fullName>
    </submittedName>
</protein>
<reference evidence="3" key="1">
    <citation type="submission" date="2016-08" db="EMBL/GenBank/DDBJ databases">
        <authorList>
            <person name="Varghese N."/>
            <person name="Submissions Spin"/>
        </authorList>
    </citation>
    <scope>NUCLEOTIDE SEQUENCE [LARGE SCALE GENOMIC DNA]</scope>
    <source>
        <strain evidence="3">HAMBI 2971</strain>
    </source>
</reference>
<keyword evidence="1" id="KW-1133">Transmembrane helix</keyword>
<proteinExistence type="predicted"/>